<evidence type="ECO:0000313" key="12">
    <source>
        <dbReference type="EMBL" id="KZO98537.1"/>
    </source>
</evidence>
<dbReference type="InterPro" id="IPR017336">
    <property type="entry name" value="Snurportin-1"/>
</dbReference>
<evidence type="ECO:0000256" key="3">
    <source>
        <dbReference type="ARBA" id="ARBA00004496"/>
    </source>
</evidence>
<protein>
    <recommendedName>
        <fullName evidence="5">Snurportin-1</fullName>
    </recommendedName>
</protein>
<gene>
    <name evidence="12" type="ORF">CALVIDRAFT_561994</name>
</gene>
<dbReference type="STRING" id="1330018.A0A167P8Z2"/>
<feature type="compositionally biased region" description="Basic residues" evidence="10">
    <location>
        <begin position="1"/>
        <end position="12"/>
    </location>
</feature>
<evidence type="ECO:0000256" key="4">
    <source>
        <dbReference type="ARBA" id="ARBA00007540"/>
    </source>
</evidence>
<evidence type="ECO:0000256" key="6">
    <source>
        <dbReference type="ARBA" id="ARBA00022448"/>
    </source>
</evidence>
<organism evidence="12 13">
    <name type="scientific">Calocera viscosa (strain TUFC12733)</name>
    <dbReference type="NCBI Taxonomy" id="1330018"/>
    <lineage>
        <taxon>Eukaryota</taxon>
        <taxon>Fungi</taxon>
        <taxon>Dikarya</taxon>
        <taxon>Basidiomycota</taxon>
        <taxon>Agaricomycotina</taxon>
        <taxon>Dacrymycetes</taxon>
        <taxon>Dacrymycetales</taxon>
        <taxon>Dacrymycetaceae</taxon>
        <taxon>Calocera</taxon>
    </lineage>
</organism>
<accession>A0A167P8Z2</accession>
<name>A0A167P8Z2_CALVF</name>
<sequence>MNHKDPHNRRASFKLPPLARAADAQEARRLAAHEQQQKRREKLITLSRASSYFATLGTLTPESDSTPPSPSSPVQFFPSTDPPWSPPSEPFLATSPTHTQSPFALKKPQKPRKSELKWANKLMYAEVLELGGADPRMSVDREVPEEDRTMGAMTGVVVQDVVMGEDGLPEDLENGWVAVGPVPVGKRCMAVTYALDNGAVVTALHSRLSGHLFLRYPSHLPADTILDCILDSKWQETGLIHLLDVMRWRSQDLSTCEAEFRFWFLQSRLAEFPTIPPPSAPPFKQPYIYQPVPFYLPPLTHAILLMNVLPPAKVGRMIPLLAPLPSPGAVLDTMPVDEYGRAIPGAAAVPGFFDAGQAQGARETHCASDGLLLYLKAATYQSGSTPLACWVPNQPLEGESESRLDVFERLLRTRAAQAGMPNGYEVQMEEG</sequence>
<dbReference type="GO" id="GO:0005737">
    <property type="term" value="C:cytoplasm"/>
    <property type="evidence" value="ECO:0007669"/>
    <property type="project" value="UniProtKB-SubCell"/>
</dbReference>
<comment type="similarity">
    <text evidence="4">Belongs to the snurportin family.</text>
</comment>
<keyword evidence="13" id="KW-1185">Reference proteome</keyword>
<feature type="region of interest" description="Disordered" evidence="10">
    <location>
        <begin position="57"/>
        <end position="111"/>
    </location>
</feature>
<keyword evidence="6" id="KW-0813">Transport</keyword>
<dbReference type="EMBL" id="KV417275">
    <property type="protein sequence ID" value="KZO98537.1"/>
    <property type="molecule type" value="Genomic_DNA"/>
</dbReference>
<feature type="region of interest" description="Disordered" evidence="10">
    <location>
        <begin position="1"/>
        <end position="43"/>
    </location>
</feature>
<dbReference type="Pfam" id="PF21974">
    <property type="entry name" value="SPN1_m3Gcap_bd"/>
    <property type="match status" value="1"/>
</dbReference>
<evidence type="ECO:0000259" key="11">
    <source>
        <dbReference type="Pfam" id="PF21974"/>
    </source>
</evidence>
<dbReference type="Proteomes" id="UP000076738">
    <property type="component" value="Unassembled WGS sequence"/>
</dbReference>
<dbReference type="GO" id="GO:0003723">
    <property type="term" value="F:RNA binding"/>
    <property type="evidence" value="ECO:0007669"/>
    <property type="project" value="UniProtKB-KW"/>
</dbReference>
<evidence type="ECO:0000256" key="7">
    <source>
        <dbReference type="ARBA" id="ARBA00022490"/>
    </source>
</evidence>
<evidence type="ECO:0000256" key="1">
    <source>
        <dbReference type="ARBA" id="ARBA00003975"/>
    </source>
</evidence>
<dbReference type="Gene3D" id="3.30.470.30">
    <property type="entry name" value="DNA ligase/mRNA capping enzyme"/>
    <property type="match status" value="1"/>
</dbReference>
<comment type="function">
    <text evidence="1">Functions as an U snRNP-specific nuclear import adapter. Involved in the trimethylguanosine (m3G)-cap-dependent nuclear import of U snRNPs. Binds specifically to the terminal m3G-cap U snRNAs.</text>
</comment>
<evidence type="ECO:0000256" key="9">
    <source>
        <dbReference type="ARBA" id="ARBA00023242"/>
    </source>
</evidence>
<dbReference type="PANTHER" id="PTHR13403">
    <property type="entry name" value="SNURPORTIN1 RNUT1 PROTEIN RNA, U TRANSPORTER 1"/>
    <property type="match status" value="1"/>
</dbReference>
<keyword evidence="7" id="KW-0963">Cytoplasm</keyword>
<dbReference type="GO" id="GO:0061015">
    <property type="term" value="P:snRNA import into nucleus"/>
    <property type="evidence" value="ECO:0007669"/>
    <property type="project" value="InterPro"/>
</dbReference>
<proteinExistence type="inferred from homology"/>
<dbReference type="OrthoDB" id="10003593at2759"/>
<comment type="subcellular location">
    <subcellularLocation>
        <location evidence="3">Cytoplasm</location>
    </subcellularLocation>
    <subcellularLocation>
        <location evidence="2">Nucleus</location>
    </subcellularLocation>
</comment>
<dbReference type="AlphaFoldDB" id="A0A167P8Z2"/>
<dbReference type="GO" id="GO:0005634">
    <property type="term" value="C:nucleus"/>
    <property type="evidence" value="ECO:0007669"/>
    <property type="project" value="UniProtKB-SubCell"/>
</dbReference>
<evidence type="ECO:0000256" key="5">
    <source>
        <dbReference type="ARBA" id="ARBA00016034"/>
    </source>
</evidence>
<dbReference type="PANTHER" id="PTHR13403:SF6">
    <property type="entry name" value="SNURPORTIN-1"/>
    <property type="match status" value="1"/>
</dbReference>
<dbReference type="InterPro" id="IPR047857">
    <property type="entry name" value="Snurportin1_C"/>
</dbReference>
<feature type="compositionally biased region" description="Basic and acidic residues" evidence="10">
    <location>
        <begin position="23"/>
        <end position="38"/>
    </location>
</feature>
<evidence type="ECO:0000313" key="13">
    <source>
        <dbReference type="Proteomes" id="UP000076738"/>
    </source>
</evidence>
<keyword evidence="8" id="KW-0694">RNA-binding</keyword>
<dbReference type="SUPFAM" id="SSF56091">
    <property type="entry name" value="DNA ligase/mRNA capping enzyme, catalytic domain"/>
    <property type="match status" value="1"/>
</dbReference>
<keyword evidence="9" id="KW-0539">Nucleus</keyword>
<evidence type="ECO:0000256" key="2">
    <source>
        <dbReference type="ARBA" id="ARBA00004123"/>
    </source>
</evidence>
<feature type="domain" description="Snurportin-1 m3G cap-binding" evidence="11">
    <location>
        <begin position="168"/>
        <end position="278"/>
    </location>
</feature>
<evidence type="ECO:0000256" key="10">
    <source>
        <dbReference type="SAM" id="MobiDB-lite"/>
    </source>
</evidence>
<feature type="compositionally biased region" description="Low complexity" evidence="10">
    <location>
        <begin position="58"/>
        <end position="79"/>
    </location>
</feature>
<feature type="compositionally biased region" description="Pro residues" evidence="10">
    <location>
        <begin position="80"/>
        <end position="89"/>
    </location>
</feature>
<reference evidence="12 13" key="1">
    <citation type="journal article" date="2016" name="Mol. Biol. Evol.">
        <title>Comparative Genomics of Early-Diverging Mushroom-Forming Fungi Provides Insights into the Origins of Lignocellulose Decay Capabilities.</title>
        <authorList>
            <person name="Nagy L.G."/>
            <person name="Riley R."/>
            <person name="Tritt A."/>
            <person name="Adam C."/>
            <person name="Daum C."/>
            <person name="Floudas D."/>
            <person name="Sun H."/>
            <person name="Yadav J.S."/>
            <person name="Pangilinan J."/>
            <person name="Larsson K.H."/>
            <person name="Matsuura K."/>
            <person name="Barry K."/>
            <person name="Labutti K."/>
            <person name="Kuo R."/>
            <person name="Ohm R.A."/>
            <person name="Bhattacharya S.S."/>
            <person name="Shirouzu T."/>
            <person name="Yoshinaga Y."/>
            <person name="Martin F.M."/>
            <person name="Grigoriev I.V."/>
            <person name="Hibbett D.S."/>
        </authorList>
    </citation>
    <scope>NUCLEOTIDE SEQUENCE [LARGE SCALE GENOMIC DNA]</scope>
    <source>
        <strain evidence="12 13">TUFC12733</strain>
    </source>
</reference>
<evidence type="ECO:0000256" key="8">
    <source>
        <dbReference type="ARBA" id="ARBA00022884"/>
    </source>
</evidence>